<accession>A0A8S1RSY4</accession>
<evidence type="ECO:0000313" key="2">
    <source>
        <dbReference type="EMBL" id="CAD8130607.1"/>
    </source>
</evidence>
<keyword evidence="1" id="KW-0472">Membrane</keyword>
<reference evidence="2" key="1">
    <citation type="submission" date="2021-01" db="EMBL/GenBank/DDBJ databases">
        <authorList>
            <consortium name="Genoscope - CEA"/>
            <person name="William W."/>
        </authorList>
    </citation>
    <scope>NUCLEOTIDE SEQUENCE</scope>
</reference>
<dbReference type="AlphaFoldDB" id="A0A8S1RSY4"/>
<proteinExistence type="predicted"/>
<organism evidence="2 3">
    <name type="scientific">Paramecium sonneborni</name>
    <dbReference type="NCBI Taxonomy" id="65129"/>
    <lineage>
        <taxon>Eukaryota</taxon>
        <taxon>Sar</taxon>
        <taxon>Alveolata</taxon>
        <taxon>Ciliophora</taxon>
        <taxon>Intramacronucleata</taxon>
        <taxon>Oligohymenophorea</taxon>
        <taxon>Peniculida</taxon>
        <taxon>Parameciidae</taxon>
        <taxon>Paramecium</taxon>
    </lineage>
</organism>
<comment type="caution">
    <text evidence="2">The sequence shown here is derived from an EMBL/GenBank/DDBJ whole genome shotgun (WGS) entry which is preliminary data.</text>
</comment>
<evidence type="ECO:0000313" key="3">
    <source>
        <dbReference type="Proteomes" id="UP000692954"/>
    </source>
</evidence>
<evidence type="ECO:0000256" key="1">
    <source>
        <dbReference type="SAM" id="Phobius"/>
    </source>
</evidence>
<gene>
    <name evidence="2" type="ORF">PSON_ATCC_30995.1.T3070002</name>
</gene>
<dbReference type="EMBL" id="CAJJDN010000307">
    <property type="protein sequence ID" value="CAD8130607.1"/>
    <property type="molecule type" value="Genomic_DNA"/>
</dbReference>
<name>A0A8S1RSY4_9CILI</name>
<dbReference type="Proteomes" id="UP000692954">
    <property type="component" value="Unassembled WGS sequence"/>
</dbReference>
<keyword evidence="3" id="KW-1185">Reference proteome</keyword>
<keyword evidence="1" id="KW-0812">Transmembrane</keyword>
<keyword evidence="1" id="KW-1133">Transmembrane helix</keyword>
<feature type="transmembrane region" description="Helical" evidence="1">
    <location>
        <begin position="226"/>
        <end position="248"/>
    </location>
</feature>
<protein>
    <submittedName>
        <fullName evidence="2">Uncharacterized protein</fullName>
    </submittedName>
</protein>
<sequence length="250" mass="29930">MQVLDTKNKIKELSDFLAQQFVEYEKQQEKKKFQKIRNELAKKNYKNRFSSFTNSLHRPQFINQIKENDLFEQQSIFINKDVPQLTNLQKSLLISPDRNQNITQQLNYLFQQYINQIDQVINREVSFLLLEKDSQAKEKLVVLNFGIRISVNYKKKNRKKKAICYVGKLRSKLQNEEKQNYSNLQINVQDTLIKIFLQYLKTQQLKDNQVKSQVYQKLKKKKSGSLIIIIFENLNLINQFFMMNSFVFPK</sequence>